<evidence type="ECO:0000256" key="1">
    <source>
        <dbReference type="ARBA" id="ARBA00004651"/>
    </source>
</evidence>
<keyword evidence="6 7" id="KW-0472">Membrane</keyword>
<dbReference type="InterPro" id="IPR011014">
    <property type="entry name" value="MscS_channel_TM-2"/>
</dbReference>
<evidence type="ECO:0000256" key="5">
    <source>
        <dbReference type="ARBA" id="ARBA00022989"/>
    </source>
</evidence>
<dbReference type="GO" id="GO:0055085">
    <property type="term" value="P:transmembrane transport"/>
    <property type="evidence" value="ECO:0007669"/>
    <property type="project" value="InterPro"/>
</dbReference>
<dbReference type="RefSeq" id="WP_354634823.1">
    <property type="nucleotide sequence ID" value="NZ_CP159837.1"/>
</dbReference>
<dbReference type="SUPFAM" id="SSF82689">
    <property type="entry name" value="Mechanosensitive channel protein MscS (YggB), C-terminal domain"/>
    <property type="match status" value="1"/>
</dbReference>
<evidence type="ECO:0000256" key="3">
    <source>
        <dbReference type="ARBA" id="ARBA00022475"/>
    </source>
</evidence>
<dbReference type="InterPro" id="IPR049278">
    <property type="entry name" value="MS_channel_C"/>
</dbReference>
<dbReference type="SUPFAM" id="SSF82861">
    <property type="entry name" value="Mechanosensitive channel protein MscS (YggB), transmembrane region"/>
    <property type="match status" value="1"/>
</dbReference>
<evidence type="ECO:0000256" key="6">
    <source>
        <dbReference type="ARBA" id="ARBA00023136"/>
    </source>
</evidence>
<dbReference type="Pfam" id="PF21082">
    <property type="entry name" value="MS_channel_3rd"/>
    <property type="match status" value="1"/>
</dbReference>
<evidence type="ECO:0000313" key="10">
    <source>
        <dbReference type="EMBL" id="XCM35213.1"/>
    </source>
</evidence>
<dbReference type="PANTHER" id="PTHR30347">
    <property type="entry name" value="POTASSIUM CHANNEL RELATED"/>
    <property type="match status" value="1"/>
</dbReference>
<dbReference type="Gene3D" id="1.10.287.1260">
    <property type="match status" value="1"/>
</dbReference>
<evidence type="ECO:0000259" key="9">
    <source>
        <dbReference type="Pfam" id="PF21082"/>
    </source>
</evidence>
<dbReference type="InterPro" id="IPR052702">
    <property type="entry name" value="MscS-like_channel"/>
</dbReference>
<comment type="subcellular location">
    <subcellularLocation>
        <location evidence="1">Cell membrane</location>
        <topology evidence="1">Multi-pass membrane protein</topology>
    </subcellularLocation>
</comment>
<feature type="domain" description="Mechanosensitive ion channel MscS C-terminal" evidence="9">
    <location>
        <begin position="466"/>
        <end position="547"/>
    </location>
</feature>
<evidence type="ECO:0000256" key="2">
    <source>
        <dbReference type="ARBA" id="ARBA00008017"/>
    </source>
</evidence>
<accession>A0AAU8J8V0</accession>
<dbReference type="Pfam" id="PF00924">
    <property type="entry name" value="MS_channel_2nd"/>
    <property type="match status" value="1"/>
</dbReference>
<dbReference type="GO" id="GO:0005886">
    <property type="term" value="C:plasma membrane"/>
    <property type="evidence" value="ECO:0007669"/>
    <property type="project" value="UniProtKB-SubCell"/>
</dbReference>
<protein>
    <submittedName>
        <fullName evidence="10">Mechanosensitive ion channel domain-containing protein</fullName>
    </submittedName>
</protein>
<evidence type="ECO:0000256" key="7">
    <source>
        <dbReference type="SAM" id="Phobius"/>
    </source>
</evidence>
<comment type="similarity">
    <text evidence="2">Belongs to the MscS (TC 1.A.23) family.</text>
</comment>
<feature type="domain" description="Mechanosensitive ion channel MscS" evidence="8">
    <location>
        <begin position="390"/>
        <end position="457"/>
    </location>
</feature>
<proteinExistence type="inferred from homology"/>
<keyword evidence="3" id="KW-1003">Cell membrane</keyword>
<feature type="transmembrane region" description="Helical" evidence="7">
    <location>
        <begin position="278"/>
        <end position="295"/>
    </location>
</feature>
<feature type="transmembrane region" description="Helical" evidence="7">
    <location>
        <begin position="194"/>
        <end position="215"/>
    </location>
</feature>
<evidence type="ECO:0000256" key="4">
    <source>
        <dbReference type="ARBA" id="ARBA00022692"/>
    </source>
</evidence>
<dbReference type="InterPro" id="IPR006686">
    <property type="entry name" value="MscS_channel_CS"/>
</dbReference>
<feature type="transmembrane region" description="Helical" evidence="7">
    <location>
        <begin position="373"/>
        <end position="392"/>
    </location>
</feature>
<dbReference type="PROSITE" id="PS01246">
    <property type="entry name" value="UPF0003"/>
    <property type="match status" value="1"/>
</dbReference>
<keyword evidence="5 7" id="KW-1133">Transmembrane helix</keyword>
<name>A0AAU8J8V0_9CYAN</name>
<feature type="transmembrane region" description="Helical" evidence="7">
    <location>
        <begin position="247"/>
        <end position="266"/>
    </location>
</feature>
<evidence type="ECO:0000259" key="8">
    <source>
        <dbReference type="Pfam" id="PF00924"/>
    </source>
</evidence>
<dbReference type="InterPro" id="IPR006685">
    <property type="entry name" value="MscS_channel_2nd"/>
</dbReference>
<keyword evidence="4 7" id="KW-0812">Transmembrane</keyword>
<organism evidence="10">
    <name type="scientific">Planktothricoides raciborskii GIHE-MW2</name>
    <dbReference type="NCBI Taxonomy" id="2792601"/>
    <lineage>
        <taxon>Bacteria</taxon>
        <taxon>Bacillati</taxon>
        <taxon>Cyanobacteriota</taxon>
        <taxon>Cyanophyceae</taxon>
        <taxon>Oscillatoriophycideae</taxon>
        <taxon>Oscillatoriales</taxon>
        <taxon>Oscillatoriaceae</taxon>
        <taxon>Planktothricoides</taxon>
    </lineage>
</organism>
<feature type="transmembrane region" description="Helical" evidence="7">
    <location>
        <begin position="18"/>
        <end position="36"/>
    </location>
</feature>
<dbReference type="SUPFAM" id="SSF50182">
    <property type="entry name" value="Sm-like ribonucleoproteins"/>
    <property type="match status" value="1"/>
</dbReference>
<dbReference type="AlphaFoldDB" id="A0AAU8J8V0"/>
<reference evidence="10" key="1">
    <citation type="submission" date="2024-07" db="EMBL/GenBank/DDBJ databases">
        <authorList>
            <person name="Kim Y.J."/>
            <person name="Jeong J.Y."/>
        </authorList>
    </citation>
    <scope>NUCLEOTIDE SEQUENCE</scope>
    <source>
        <strain evidence="10">GIHE-MW2</strain>
    </source>
</reference>
<sequence>MSNYRNRSLTKLTTVDRLLRWIICGVLGMVLVLWISPKGMTLNLPRISDALLVSSRVGTAPSLPFVEGQLSDRQYIASVFNNWIELYLKKAKAPVTLDGQELFFVTDTAEHSAELRAQLISEKLEEAVASENPVQVKVNQSNNQLTIISLNNQQLLTVTSGDAAPRTPQERAQEWADKIQQSLTTGKQQRQFDFIVKGLIYSAAIVFAAISLHSLSDKLLRQFWQKISLPNLTEDSEQRNLINSLDLLRNLTIGTARVVIWLFAALGISNLFPVTRQWSYLIVNALITTFTSPILTLGQQAYSIPDILLLGFLLFGLVNLSWKATDLFKSRILQITGMNRGTQEVIAVIFRYSAIALGTVVVLQIWGLDLSSLTILASALGIVIGLGFQDIAKNFASGLILLFERPIQVGDFVEVGRYTGIVEYIGARSTTIRTLDRISIILPNARFLENEVINWSHSNPVSRLHIPIGVAYSSDVQVVESTLLEAAKSHPLVLLVPPPKVMFLGFGDNSLNFELLVWIDQPSELFTIKSDLNFKIQHLLLQHEIEIPFPQRDLHVRSGSIPLQISTNLEQTLIQVLQKFLAKDDR</sequence>
<feature type="transmembrane region" description="Helical" evidence="7">
    <location>
        <begin position="345"/>
        <end position="367"/>
    </location>
</feature>
<dbReference type="Gene3D" id="2.30.30.60">
    <property type="match status" value="1"/>
</dbReference>
<feature type="transmembrane region" description="Helical" evidence="7">
    <location>
        <begin position="307"/>
        <end position="324"/>
    </location>
</feature>
<dbReference type="InterPro" id="IPR010920">
    <property type="entry name" value="LSM_dom_sf"/>
</dbReference>
<gene>
    <name evidence="10" type="ORF">ABWT76_003872</name>
</gene>
<dbReference type="Gene3D" id="3.30.70.100">
    <property type="match status" value="1"/>
</dbReference>
<dbReference type="InterPro" id="IPR011066">
    <property type="entry name" value="MscS_channel_C_sf"/>
</dbReference>
<dbReference type="PANTHER" id="PTHR30347:SF1">
    <property type="entry name" value="MECHANOSENSITIVE CHANNEL MSCK"/>
    <property type="match status" value="1"/>
</dbReference>
<dbReference type="EMBL" id="CP159837">
    <property type="protein sequence ID" value="XCM35213.1"/>
    <property type="molecule type" value="Genomic_DNA"/>
</dbReference>
<dbReference type="InterPro" id="IPR023408">
    <property type="entry name" value="MscS_beta-dom_sf"/>
</dbReference>